<dbReference type="PANTHER" id="PTHR31434">
    <property type="entry name" value="S PHASE CYCLIN A-ASSOCIATED PROTEIN IN THE ENDOPLASMIC RETICULUM"/>
    <property type="match status" value="1"/>
</dbReference>
<reference evidence="2" key="1">
    <citation type="journal article" date="2023" name="Mol. Biol. Evol.">
        <title>Third-Generation Sequencing Reveals the Adaptive Role of the Epigenome in Three Deep-Sea Polychaetes.</title>
        <authorList>
            <person name="Perez M."/>
            <person name="Aroh O."/>
            <person name="Sun Y."/>
            <person name="Lan Y."/>
            <person name="Juniper S.K."/>
            <person name="Young C.R."/>
            <person name="Angers B."/>
            <person name="Qian P.Y."/>
        </authorList>
    </citation>
    <scope>NUCLEOTIDE SEQUENCE</scope>
    <source>
        <strain evidence="2">P08H-3</strain>
    </source>
</reference>
<evidence type="ECO:0000313" key="3">
    <source>
        <dbReference type="Proteomes" id="UP001208570"/>
    </source>
</evidence>
<dbReference type="EMBL" id="JAODUP010000148">
    <property type="protein sequence ID" value="KAK2159680.1"/>
    <property type="molecule type" value="Genomic_DNA"/>
</dbReference>
<proteinExistence type="predicted"/>
<dbReference type="Proteomes" id="UP001208570">
    <property type="component" value="Unassembled WGS sequence"/>
</dbReference>
<feature type="transmembrane region" description="Helical" evidence="1">
    <location>
        <begin position="780"/>
        <end position="804"/>
    </location>
</feature>
<comment type="caution">
    <text evidence="2">The sequence shown here is derived from an EMBL/GenBank/DDBJ whole genome shotgun (WGS) entry which is preliminary data.</text>
</comment>
<name>A0AAD9JVX6_9ANNE</name>
<keyword evidence="1" id="KW-1133">Transmembrane helix</keyword>
<evidence type="ECO:0000313" key="2">
    <source>
        <dbReference type="EMBL" id="KAK2159680.1"/>
    </source>
</evidence>
<gene>
    <name evidence="2" type="ORF">LSH36_148g05042</name>
</gene>
<organism evidence="2 3">
    <name type="scientific">Paralvinella palmiformis</name>
    <dbReference type="NCBI Taxonomy" id="53620"/>
    <lineage>
        <taxon>Eukaryota</taxon>
        <taxon>Metazoa</taxon>
        <taxon>Spiralia</taxon>
        <taxon>Lophotrochozoa</taxon>
        <taxon>Annelida</taxon>
        <taxon>Polychaeta</taxon>
        <taxon>Sedentaria</taxon>
        <taxon>Canalipalpata</taxon>
        <taxon>Terebellida</taxon>
        <taxon>Terebelliformia</taxon>
        <taxon>Alvinellidae</taxon>
        <taxon>Paralvinella</taxon>
    </lineage>
</organism>
<keyword evidence="3" id="KW-1185">Reference proteome</keyword>
<protein>
    <submittedName>
        <fullName evidence="2">Uncharacterized protein</fullName>
    </submittedName>
</protein>
<evidence type="ECO:0000256" key="1">
    <source>
        <dbReference type="SAM" id="Phobius"/>
    </source>
</evidence>
<accession>A0AAD9JVX6</accession>
<sequence length="831" mass="90265">MTKDSPSRQNSNTCLYKCSIHTSWQPASRALIVPNKWWACYTRAKETLKRFSESLTPGSRRRETRVNGSDLSWCFVVVLRRCLLRRKLGTREERGVDWADDTIVIQQRYIYDRDSTSLGTRYIHFLGFVDQPELDHLESPSLSWSLMVDRVNPARREPGVFSCISTSTAARLQKVIKDLNKYLQGQEKGPWPQNKVSALDRGLGEIGRILEKRNVADQTTFRLAGGLTTLCRIMLAVGDSTAEVAPVIPVKSLIHCCTVFRLACKGCYDNCHYMLFSNKAGTLVDLLSHQLNMLIPEDLNVVLSSSGGATSLHLPYDPLATSLMQLIATVLSVLSKHNPMAISSEASAERMSTSGDAFMSRANDIVRNANLFDCRKRDDTTQLISTFQVTGLVGIVSLMYGMLLHSGTPPRGENTPPELPAHSLTVATVGFRMLNHLAMMDLQMLQNSLGEEGTSLEIRHISSYLLWYCSHWTHEELLHEVILSVGYFTVLNNDNQVSGSCSDGIGVSISDGIEVSINDGIEVSIIDSIEVSISDGIKVSISDSMKVSISDSIKVSISYGIKVSISDGIKFSISYGIKVYISDGIEVSISDGIKVSISDGIEVSIIDSIEMSISDGIKVSISDSMKVSISDSIKVSISYGIKVSVSDGIKLSIIDGMKVSISDGINDGIDVSISDGIDVSISDGIGVSISDGIGVSISDCIEVSISDGIEVSIIDSIEVSISNGIKVSISVMVSMCLLVMVSTPRCLNDDVSVSVTDGTQVSCLSFAVPKCLSVMRLTDIMAWMVVVNLYSACFCVFGVCFLAVSYLRMKPSDVIVSAEVIAGSDDVTNLN</sequence>
<keyword evidence="1" id="KW-0472">Membrane</keyword>
<dbReference type="PANTHER" id="PTHR31434:SF2">
    <property type="entry name" value="S PHASE CYCLIN A-ASSOCIATED PROTEIN IN THE ENDOPLASMIC RETICULUM"/>
    <property type="match status" value="1"/>
</dbReference>
<dbReference type="AlphaFoldDB" id="A0AAD9JVX6"/>
<keyword evidence="1" id="KW-0812">Transmembrane</keyword>